<comment type="catalytic activity">
    <reaction evidence="10">
        <text>uridine(54) in tRNA + (6R)-5,10-methylene-5,6,7,8-tetrahydrofolate + NADH + H(+) = 5-methyluridine(54) in tRNA + (6S)-5,6,7,8-tetrahydrofolate + NAD(+)</text>
        <dbReference type="Rhea" id="RHEA:16873"/>
        <dbReference type="Rhea" id="RHEA-COMP:10167"/>
        <dbReference type="Rhea" id="RHEA-COMP:10193"/>
        <dbReference type="ChEBI" id="CHEBI:15378"/>
        <dbReference type="ChEBI" id="CHEBI:15636"/>
        <dbReference type="ChEBI" id="CHEBI:57453"/>
        <dbReference type="ChEBI" id="CHEBI:57540"/>
        <dbReference type="ChEBI" id="CHEBI:57945"/>
        <dbReference type="ChEBI" id="CHEBI:65315"/>
        <dbReference type="ChEBI" id="CHEBI:74447"/>
        <dbReference type="EC" id="2.1.1.74"/>
    </reaction>
</comment>
<keyword evidence="8 10" id="KW-0521">NADP</keyword>
<comment type="catalytic activity">
    <reaction evidence="10">
        <text>uridine(54) in tRNA + (6R)-5,10-methylene-5,6,7,8-tetrahydrofolate + NADPH + H(+) = 5-methyluridine(54) in tRNA + (6S)-5,6,7,8-tetrahydrofolate + NADP(+)</text>
        <dbReference type="Rhea" id="RHEA:62372"/>
        <dbReference type="Rhea" id="RHEA-COMP:10167"/>
        <dbReference type="Rhea" id="RHEA-COMP:10193"/>
        <dbReference type="ChEBI" id="CHEBI:15378"/>
        <dbReference type="ChEBI" id="CHEBI:15636"/>
        <dbReference type="ChEBI" id="CHEBI:57453"/>
        <dbReference type="ChEBI" id="CHEBI:57783"/>
        <dbReference type="ChEBI" id="CHEBI:58349"/>
        <dbReference type="ChEBI" id="CHEBI:65315"/>
        <dbReference type="ChEBI" id="CHEBI:74447"/>
        <dbReference type="EC" id="2.1.1.74"/>
    </reaction>
</comment>
<dbReference type="InParanoid" id="A0A397RVY9"/>
<dbReference type="GO" id="GO:0030488">
    <property type="term" value="P:tRNA methylation"/>
    <property type="evidence" value="ECO:0007669"/>
    <property type="project" value="TreeGrafter"/>
</dbReference>
<evidence type="ECO:0000313" key="13">
    <source>
        <dbReference type="Proteomes" id="UP000266506"/>
    </source>
</evidence>
<keyword evidence="3 10" id="KW-0489">Methyltransferase</keyword>
<dbReference type="PANTHER" id="PTHR11806:SF2">
    <property type="entry name" value="METHYLENETETRAHYDROFOLATE--TRNA-(URACIL-5-)-METHYLTRANSFERASE TRMFO"/>
    <property type="match status" value="1"/>
</dbReference>
<dbReference type="PANTHER" id="PTHR11806">
    <property type="entry name" value="GLUCOSE INHIBITED DIVISION PROTEIN A"/>
    <property type="match status" value="1"/>
</dbReference>
<keyword evidence="4 10" id="KW-0285">Flavoprotein</keyword>
<evidence type="ECO:0000256" key="7">
    <source>
        <dbReference type="ARBA" id="ARBA00022827"/>
    </source>
</evidence>
<evidence type="ECO:0000256" key="8">
    <source>
        <dbReference type="ARBA" id="ARBA00022857"/>
    </source>
</evidence>
<dbReference type="NCBIfam" id="NF003739">
    <property type="entry name" value="PRK05335.1"/>
    <property type="match status" value="1"/>
</dbReference>
<name>A0A397RVY9_9MOLU</name>
<comment type="similarity">
    <text evidence="10">Belongs to the MnmG family. TrmFO subfamily.</text>
</comment>
<gene>
    <name evidence="10" type="primary">trmFO</name>
    <name evidence="12" type="ORF">EI71_00071</name>
</gene>
<evidence type="ECO:0000256" key="6">
    <source>
        <dbReference type="ARBA" id="ARBA00022694"/>
    </source>
</evidence>
<dbReference type="HAMAP" id="MF_01037">
    <property type="entry name" value="TrmFO"/>
    <property type="match status" value="1"/>
</dbReference>
<reference evidence="12 13" key="1">
    <citation type="submission" date="2018-08" db="EMBL/GenBank/DDBJ databases">
        <title>Genomic Encyclopedia of Archaeal and Bacterial Type Strains, Phase II (KMG-II): from individual species to whole genera.</title>
        <authorList>
            <person name="Goeker M."/>
        </authorList>
    </citation>
    <scope>NUCLEOTIDE SEQUENCE [LARGE SCALE GENOMIC DNA]</scope>
    <source>
        <strain evidence="12 13">ATCC 27112</strain>
    </source>
</reference>
<dbReference type="InterPro" id="IPR004417">
    <property type="entry name" value="TrmFO"/>
</dbReference>
<evidence type="ECO:0000256" key="1">
    <source>
        <dbReference type="ARBA" id="ARBA00001974"/>
    </source>
</evidence>
<keyword evidence="13" id="KW-1185">Reference proteome</keyword>
<dbReference type="NCBIfam" id="TIGR00137">
    <property type="entry name" value="gid_trmFO"/>
    <property type="match status" value="1"/>
</dbReference>
<keyword evidence="6 10" id="KW-0819">tRNA processing</keyword>
<keyword evidence="2 10" id="KW-0963">Cytoplasm</keyword>
<feature type="domain" description="MnmG N-terminal" evidence="11">
    <location>
        <begin position="3"/>
        <end position="364"/>
    </location>
</feature>
<accession>A0A397RVY9</accession>
<dbReference type="AlphaFoldDB" id="A0A397RVY9"/>
<evidence type="ECO:0000256" key="9">
    <source>
        <dbReference type="ARBA" id="ARBA00023027"/>
    </source>
</evidence>
<comment type="function">
    <text evidence="10">Catalyzes the folate-dependent formation of 5-methyl-uridine at position 54 (M-5-U54) in all tRNAs.</text>
</comment>
<dbReference type="OrthoDB" id="9803114at2"/>
<dbReference type="InterPro" id="IPR036188">
    <property type="entry name" value="FAD/NAD-bd_sf"/>
</dbReference>
<evidence type="ECO:0000256" key="3">
    <source>
        <dbReference type="ARBA" id="ARBA00022603"/>
    </source>
</evidence>
<evidence type="ECO:0000313" key="12">
    <source>
        <dbReference type="EMBL" id="RIA78510.1"/>
    </source>
</evidence>
<dbReference type="FunCoup" id="A0A397RVY9">
    <property type="interactions" value="8"/>
</dbReference>
<dbReference type="SUPFAM" id="SSF51905">
    <property type="entry name" value="FAD/NAD(P)-binding domain"/>
    <property type="match status" value="1"/>
</dbReference>
<dbReference type="Gene3D" id="3.50.50.60">
    <property type="entry name" value="FAD/NAD(P)-binding domain"/>
    <property type="match status" value="2"/>
</dbReference>
<keyword evidence="9 10" id="KW-0520">NAD</keyword>
<dbReference type="Proteomes" id="UP000266506">
    <property type="component" value="Unassembled WGS sequence"/>
</dbReference>
<keyword evidence="5 10" id="KW-0808">Transferase</keyword>
<evidence type="ECO:0000256" key="10">
    <source>
        <dbReference type="HAMAP-Rule" id="MF_01037"/>
    </source>
</evidence>
<evidence type="ECO:0000259" key="11">
    <source>
        <dbReference type="Pfam" id="PF01134"/>
    </source>
</evidence>
<evidence type="ECO:0000256" key="5">
    <source>
        <dbReference type="ARBA" id="ARBA00022679"/>
    </source>
</evidence>
<keyword evidence="7 10" id="KW-0274">FAD</keyword>
<dbReference type="InterPro" id="IPR002218">
    <property type="entry name" value="MnmG-rel"/>
</dbReference>
<dbReference type="PRINTS" id="PR00469">
    <property type="entry name" value="PNDRDTASEII"/>
</dbReference>
<dbReference type="GO" id="GO:0050660">
    <property type="term" value="F:flavin adenine dinucleotide binding"/>
    <property type="evidence" value="ECO:0007669"/>
    <property type="project" value="UniProtKB-UniRule"/>
</dbReference>
<feature type="binding site" evidence="10">
    <location>
        <begin position="7"/>
        <end position="12"/>
    </location>
    <ligand>
        <name>FAD</name>
        <dbReference type="ChEBI" id="CHEBI:57692"/>
    </ligand>
</feature>
<comment type="cofactor">
    <cofactor evidence="1 10">
        <name>FAD</name>
        <dbReference type="ChEBI" id="CHEBI:57692"/>
    </cofactor>
</comment>
<dbReference type="Pfam" id="PF01134">
    <property type="entry name" value="GIDA"/>
    <property type="match status" value="1"/>
</dbReference>
<dbReference type="GO" id="GO:0005829">
    <property type="term" value="C:cytosol"/>
    <property type="evidence" value="ECO:0007669"/>
    <property type="project" value="TreeGrafter"/>
</dbReference>
<proteinExistence type="inferred from homology"/>
<dbReference type="EMBL" id="QXEV01000001">
    <property type="protein sequence ID" value="RIA78510.1"/>
    <property type="molecule type" value="Genomic_DNA"/>
</dbReference>
<dbReference type="GO" id="GO:0047151">
    <property type="term" value="F:tRNA (uracil(54)-C5)-methyltransferase activity, 5,10-methylenetetrahydrofolate-dependent"/>
    <property type="evidence" value="ECO:0007669"/>
    <property type="project" value="UniProtKB-UniRule"/>
</dbReference>
<sequence length="445" mass="50319">MNINIIGAGLAGCEACWYLSKKGYDITLYEMRPVKMTPAHKTEKFAELVCSNSLKSDSLENACGILKKEMEMLDSIIIKAARLHPVDAGGALAVDREGYSEYVTNVIKSLPNVKIVTEEVTKIDTSIPTIIATGPLTSGPLCDEIKRLFGLDDFYFFDAQAPIIYADSINYEKAYLKSRYDKGVASYYNCPMTKEEFDKFYEALITAECVEEKDYEIKVFEGCMPVEIMAKRGPQTLTFGPMKPVGLRTPDGKTPYAVVQLRQDDAAKTMYNIVGFQTHLKFGEQKRVFQMIPGLENARFAKYGRMHRNTYINAPKILNPTFQTKKFPNLFFAGQVSGVEGYVESAASGIYAAINMDRYLKGKELHVFPKTTSIGALSLYICNASEADFQPMSANFGIMEDLNFPHKKNERKALYGKRAIEVMEKEILELNDWWRGYNWIFKLYI</sequence>
<dbReference type="GO" id="GO:0002098">
    <property type="term" value="P:tRNA wobble uridine modification"/>
    <property type="evidence" value="ECO:0007669"/>
    <property type="project" value="TreeGrafter"/>
</dbReference>
<dbReference type="InterPro" id="IPR040131">
    <property type="entry name" value="MnmG_N"/>
</dbReference>
<comment type="subcellular location">
    <subcellularLocation>
        <location evidence="10">Cytoplasm</location>
    </subcellularLocation>
</comment>
<organism evidence="12 13">
    <name type="scientific">Anaeroplasma bactoclasticum</name>
    <dbReference type="NCBI Taxonomy" id="2088"/>
    <lineage>
        <taxon>Bacteria</taxon>
        <taxon>Bacillati</taxon>
        <taxon>Mycoplasmatota</taxon>
        <taxon>Mollicutes</taxon>
        <taxon>Anaeroplasmatales</taxon>
        <taxon>Anaeroplasmataceae</taxon>
        <taxon>Anaeroplasma</taxon>
    </lineage>
</organism>
<dbReference type="EC" id="2.1.1.74" evidence="10"/>
<evidence type="ECO:0000256" key="2">
    <source>
        <dbReference type="ARBA" id="ARBA00022490"/>
    </source>
</evidence>
<evidence type="ECO:0000256" key="4">
    <source>
        <dbReference type="ARBA" id="ARBA00022630"/>
    </source>
</evidence>
<protein>
    <recommendedName>
        <fullName evidence="10">Methylenetetrahydrofolate--tRNA-(uracil-5-)-methyltransferase TrmFO</fullName>
        <ecNumber evidence="10">2.1.1.74</ecNumber>
    </recommendedName>
    <alternativeName>
        <fullName evidence="10">Folate-dependent tRNA (uracil-5-)-methyltransferase</fullName>
    </alternativeName>
    <alternativeName>
        <fullName evidence="10">Folate-dependent tRNA(M-5-U54)-methyltransferase</fullName>
    </alternativeName>
</protein>
<comment type="caution">
    <text evidence="12">The sequence shown here is derived from an EMBL/GenBank/DDBJ whole genome shotgun (WGS) entry which is preliminary data.</text>
</comment>